<dbReference type="InterPro" id="IPR001036">
    <property type="entry name" value="Acrflvin-R"/>
</dbReference>
<dbReference type="SUPFAM" id="SSF82866">
    <property type="entry name" value="Multidrug efflux transporter AcrB transmembrane domain"/>
    <property type="match status" value="2"/>
</dbReference>
<sequence length="1032" mass="114235">MSIAEYFIKNKVISWMFTLILLVGGTHAYFGLGQLEDPDFTIKDALINTSYPGASPLQVEEEVSYVIEKQLMTLAYIDKITSINSRGLSQITVSMKNTYGPDELPQIWDELRRKVNDIKAQLPPGVNEPQVIDDFGDVYGIMWAVTGDGFSYQDLKDYVDFLKRDIELIDGVSKVQVAGEQQETVFIELSANKLANLGVPPGSIYNVLRTQNIVQSAGAMRSGPDYIYVHPTGEFKSVKQLEDLIISSPSSDRLIYLRDVATISKGFQEVPRNLINYNGNQAINIGVSFVTGVNVVDVGTRIEQRMAELEQYRPAGMVVGEIYNQPKEVDNSVAAFMLNLIEAVVIVVVVLLVFMGIKSGLLIGWILLLTVLGTFLVMNLYDINLQRISLGALIIALGMLVDNAIVIVEGILIGQARGQTKLQAANAIVKQTIWPLLGATVIAITAFAPIGLSPDATGEFAGSLFWVLLISLFISWITAVTLTPFFASLLFKETPTSLLNSNKDGDNGSEQDDPYKGAIFVFYKAFLNICMRFKALTIITVVALFALSIVAFGSVKQAFFPPSTTPIFLVDLWMPEGTDIRHTYEIAQAIEQQVMSYEAVEHVTSTTGQGAQRFMLTYETERSYSAYAQLMVRVDSFDNVLATMENAQAYIDQNYPELLNKFKRLEIGPSPAAKVEVEITGPEPDTLRTLATEVISIFREAGGTVNVRHNWRERTKVFEPQFNETQARRLGITKEDVDNTLQMNLSGLTVGLYKEGTSLLPIVTRTPEDERPSSASTIQIWSPIYNQLVPINQVITSTELRWEDPIIMRKDRKRMITVMMDPDFKTNETADSLRNRILAQVEAVELPQGYSINWGGEYEDSQDASKAIFASLPVGYLLMFLITVFLFNAVKKPLVIWACVPLALVGIVTGLLVLDKPFGFMALLGMLSLSGMLLKNGIVLLDQINSELAAGKEPYLAVFDSAVSRVRPVSMAAITTILGMMPLLVDAFFESMAAVVMFGLGVATILTLIVVPVLFCLFHGIQYRPLEEVYKN</sequence>
<dbReference type="PANTHER" id="PTHR32063:SF18">
    <property type="entry name" value="CATION EFFLUX SYSTEM PROTEIN"/>
    <property type="match status" value="1"/>
</dbReference>
<feature type="transmembrane region" description="Helical" evidence="1">
    <location>
        <begin position="361"/>
        <end position="381"/>
    </location>
</feature>
<dbReference type="RefSeq" id="WP_116008833.1">
    <property type="nucleotide sequence ID" value="NZ_QUOU01000001.1"/>
</dbReference>
<feature type="transmembrane region" description="Helical" evidence="1">
    <location>
        <begin position="894"/>
        <end position="914"/>
    </location>
</feature>
<evidence type="ECO:0000313" key="2">
    <source>
        <dbReference type="EMBL" id="REL27765.1"/>
    </source>
</evidence>
<feature type="transmembrane region" description="Helical" evidence="1">
    <location>
        <begin position="433"/>
        <end position="452"/>
    </location>
</feature>
<dbReference type="OrthoDB" id="9757940at2"/>
<feature type="transmembrane region" description="Helical" evidence="1">
    <location>
        <begin position="464"/>
        <end position="491"/>
    </location>
</feature>
<dbReference type="EMBL" id="QUOU01000001">
    <property type="protein sequence ID" value="REL27765.1"/>
    <property type="molecule type" value="Genomic_DNA"/>
</dbReference>
<keyword evidence="1" id="KW-0812">Transmembrane</keyword>
<feature type="transmembrane region" description="Helical" evidence="1">
    <location>
        <begin position="920"/>
        <end position="941"/>
    </location>
</feature>
<proteinExistence type="predicted"/>
<feature type="transmembrane region" description="Helical" evidence="1">
    <location>
        <begin position="333"/>
        <end position="354"/>
    </location>
</feature>
<feature type="transmembrane region" description="Helical" evidence="1">
    <location>
        <begin position="969"/>
        <end position="989"/>
    </location>
</feature>
<gene>
    <name evidence="2" type="ORF">DXX93_15170</name>
</gene>
<dbReference type="Proteomes" id="UP000256478">
    <property type="component" value="Unassembled WGS sequence"/>
</dbReference>
<keyword evidence="1" id="KW-0472">Membrane</keyword>
<dbReference type="InterPro" id="IPR027463">
    <property type="entry name" value="AcrB_DN_DC_subdom"/>
</dbReference>
<feature type="transmembrane region" description="Helical" evidence="1">
    <location>
        <begin position="533"/>
        <end position="555"/>
    </location>
</feature>
<evidence type="ECO:0000313" key="3">
    <source>
        <dbReference type="Proteomes" id="UP000256478"/>
    </source>
</evidence>
<dbReference type="Pfam" id="PF00873">
    <property type="entry name" value="ACR_tran"/>
    <property type="match status" value="1"/>
</dbReference>
<dbReference type="PANTHER" id="PTHR32063">
    <property type="match status" value="1"/>
</dbReference>
<organism evidence="2 3">
    <name type="scientific">Thalassotalea euphylliae</name>
    <dbReference type="NCBI Taxonomy" id="1655234"/>
    <lineage>
        <taxon>Bacteria</taxon>
        <taxon>Pseudomonadati</taxon>
        <taxon>Pseudomonadota</taxon>
        <taxon>Gammaproteobacteria</taxon>
        <taxon>Alteromonadales</taxon>
        <taxon>Colwelliaceae</taxon>
        <taxon>Thalassotalea</taxon>
    </lineage>
</organism>
<dbReference type="GO" id="GO:0005886">
    <property type="term" value="C:plasma membrane"/>
    <property type="evidence" value="ECO:0007669"/>
    <property type="project" value="TreeGrafter"/>
</dbReference>
<dbReference type="AlphaFoldDB" id="A0A3E0TV08"/>
<protein>
    <submittedName>
        <fullName evidence="2">AcrB/AcrD/AcrF family protein</fullName>
    </submittedName>
</protein>
<accession>A0A3E0TV08</accession>
<dbReference type="SUPFAM" id="SSF82693">
    <property type="entry name" value="Multidrug efflux transporter AcrB pore domain, PN1, PN2, PC1 and PC2 subdomains"/>
    <property type="match status" value="3"/>
</dbReference>
<feature type="transmembrane region" description="Helical" evidence="1">
    <location>
        <begin position="387"/>
        <end position="412"/>
    </location>
</feature>
<dbReference type="Gene3D" id="3.30.70.1440">
    <property type="entry name" value="Multidrug efflux transporter AcrB pore domain"/>
    <property type="match status" value="1"/>
</dbReference>
<keyword evidence="1" id="KW-1133">Transmembrane helix</keyword>
<dbReference type="SUPFAM" id="SSF82714">
    <property type="entry name" value="Multidrug efflux transporter AcrB TolC docking domain, DN and DC subdomains"/>
    <property type="match status" value="2"/>
</dbReference>
<feature type="transmembrane region" description="Helical" evidence="1">
    <location>
        <begin position="995"/>
        <end position="1018"/>
    </location>
</feature>
<dbReference type="PRINTS" id="PR00702">
    <property type="entry name" value="ACRIFLAVINRP"/>
</dbReference>
<dbReference type="Gene3D" id="1.20.1640.10">
    <property type="entry name" value="Multidrug efflux transporter AcrB transmembrane domain"/>
    <property type="match status" value="2"/>
</dbReference>
<dbReference type="GO" id="GO:0042910">
    <property type="term" value="F:xenobiotic transmembrane transporter activity"/>
    <property type="evidence" value="ECO:0007669"/>
    <property type="project" value="TreeGrafter"/>
</dbReference>
<evidence type="ECO:0000256" key="1">
    <source>
        <dbReference type="SAM" id="Phobius"/>
    </source>
</evidence>
<comment type="caution">
    <text evidence="2">The sequence shown here is derived from an EMBL/GenBank/DDBJ whole genome shotgun (WGS) entry which is preliminary data.</text>
</comment>
<name>A0A3E0TV08_9GAMM</name>
<dbReference type="Gene3D" id="3.30.70.1320">
    <property type="entry name" value="Multidrug efflux transporter AcrB pore domain like"/>
    <property type="match status" value="1"/>
</dbReference>
<dbReference type="Gene3D" id="3.30.70.1430">
    <property type="entry name" value="Multidrug efflux transporter AcrB pore domain"/>
    <property type="match status" value="2"/>
</dbReference>
<feature type="transmembrane region" description="Helical" evidence="1">
    <location>
        <begin position="12"/>
        <end position="32"/>
    </location>
</feature>
<reference evidence="2 3" key="1">
    <citation type="submission" date="2018-08" db="EMBL/GenBank/DDBJ databases">
        <title>Thalassotalea euphylliae genome.</title>
        <authorList>
            <person name="Summers S."/>
            <person name="Rice S.A."/>
            <person name="Freckelton M.L."/>
            <person name="Nedved B.T."/>
            <person name="Hadfield M.G."/>
        </authorList>
    </citation>
    <scope>NUCLEOTIDE SEQUENCE [LARGE SCALE GENOMIC DNA]</scope>
    <source>
        <strain evidence="2 3">H1</strain>
    </source>
</reference>
<feature type="transmembrane region" description="Helical" evidence="1">
    <location>
        <begin position="867"/>
        <end position="887"/>
    </location>
</feature>
<dbReference type="Gene3D" id="3.30.2090.10">
    <property type="entry name" value="Multidrug efflux transporter AcrB TolC docking domain, DN and DC subdomains"/>
    <property type="match status" value="2"/>
</dbReference>